<dbReference type="Proteomes" id="UP001223072">
    <property type="component" value="Unassembled WGS sequence"/>
</dbReference>
<dbReference type="EMBL" id="JAUSZS010000004">
    <property type="protein sequence ID" value="MDQ0933338.1"/>
    <property type="molecule type" value="Genomic_DNA"/>
</dbReference>
<keyword evidence="3" id="KW-1185">Reference proteome</keyword>
<sequence>MKIPTWSRPTRTGMPTGSSYSKISVLEQIPDRVLLAAQHHSSVAVAVGHELDPGIQAGLGQDPERDLNRPVLAKPDFRRFPDHSPRMPRSPGLIATQPVHT</sequence>
<proteinExistence type="predicted"/>
<feature type="region of interest" description="Disordered" evidence="1">
    <location>
        <begin position="75"/>
        <end position="101"/>
    </location>
</feature>
<name>A0ABU0RMW5_9ACTN</name>
<feature type="compositionally biased region" description="Basic and acidic residues" evidence="1">
    <location>
        <begin position="75"/>
        <end position="85"/>
    </location>
</feature>
<protein>
    <submittedName>
        <fullName evidence="2">Uncharacterized protein</fullName>
    </submittedName>
</protein>
<organism evidence="2 3">
    <name type="scientific">Streptomyces turgidiscabies</name>
    <dbReference type="NCBI Taxonomy" id="85558"/>
    <lineage>
        <taxon>Bacteria</taxon>
        <taxon>Bacillati</taxon>
        <taxon>Actinomycetota</taxon>
        <taxon>Actinomycetes</taxon>
        <taxon>Kitasatosporales</taxon>
        <taxon>Streptomycetaceae</taxon>
        <taxon>Streptomyces</taxon>
    </lineage>
</organism>
<reference evidence="2 3" key="1">
    <citation type="submission" date="2023-07" db="EMBL/GenBank/DDBJ databases">
        <title>Comparative genomics of wheat-associated soil bacteria to identify genetic determinants of phenazine resistance.</title>
        <authorList>
            <person name="Mouncey N."/>
        </authorList>
    </citation>
    <scope>NUCLEOTIDE SEQUENCE [LARGE SCALE GENOMIC DNA]</scope>
    <source>
        <strain evidence="2 3">W2I16</strain>
    </source>
</reference>
<evidence type="ECO:0000313" key="3">
    <source>
        <dbReference type="Proteomes" id="UP001223072"/>
    </source>
</evidence>
<gene>
    <name evidence="2" type="ORF">QFZ49_003278</name>
</gene>
<evidence type="ECO:0000256" key="1">
    <source>
        <dbReference type="SAM" id="MobiDB-lite"/>
    </source>
</evidence>
<comment type="caution">
    <text evidence="2">The sequence shown here is derived from an EMBL/GenBank/DDBJ whole genome shotgun (WGS) entry which is preliminary data.</text>
</comment>
<evidence type="ECO:0000313" key="2">
    <source>
        <dbReference type="EMBL" id="MDQ0933338.1"/>
    </source>
</evidence>
<accession>A0ABU0RMW5</accession>